<dbReference type="GO" id="GO:0016491">
    <property type="term" value="F:oxidoreductase activity"/>
    <property type="evidence" value="ECO:0007669"/>
    <property type="project" value="UniProtKB-KW"/>
</dbReference>
<feature type="active site" description="Proton acceptor" evidence="14">
    <location>
        <position position="1173"/>
    </location>
</feature>
<comment type="cofactor">
    <cofactor evidence="13">
        <name>[2Fe-2S] cluster</name>
        <dbReference type="ChEBI" id="CHEBI:190135"/>
    </cofactor>
</comment>
<dbReference type="GeneID" id="105266485"/>
<keyword evidence="18" id="KW-1185">Reference proteome</keyword>
<dbReference type="FunFam" id="3.30.365.10:FF:000001">
    <property type="entry name" value="Xanthine dehydrogenase oxidase"/>
    <property type="match status" value="1"/>
</dbReference>
<dbReference type="Gene3D" id="3.90.1170.50">
    <property type="entry name" value="Aldehyde oxidase/xanthine dehydrogenase, a/b hammerhead"/>
    <property type="match status" value="1"/>
</dbReference>
<feature type="binding site" evidence="16">
    <location>
        <position position="122"/>
    </location>
    <ligand>
        <name>[2Fe-2S] cluster</name>
        <dbReference type="ChEBI" id="CHEBI:190135"/>
        <label>2</label>
    </ligand>
</feature>
<keyword evidence="9" id="KW-0560">Oxidoreductase</keyword>
<dbReference type="InterPro" id="IPR005107">
    <property type="entry name" value="CO_DH_flav_C"/>
</dbReference>
<dbReference type="GO" id="GO:0071949">
    <property type="term" value="F:FAD binding"/>
    <property type="evidence" value="ECO:0007669"/>
    <property type="project" value="InterPro"/>
</dbReference>
<dbReference type="InterPro" id="IPR016208">
    <property type="entry name" value="Ald_Oxase/xanthine_DH-like"/>
</dbReference>
<dbReference type="GO" id="GO:0005506">
    <property type="term" value="F:iron ion binding"/>
    <property type="evidence" value="ECO:0007669"/>
    <property type="project" value="InterPro"/>
</dbReference>
<comment type="subcellular location">
    <subcellularLocation>
        <location evidence="1">Peroxisome</location>
    </subcellularLocation>
</comment>
<dbReference type="InterPro" id="IPR037165">
    <property type="entry name" value="AldOxase/xan_DH_Mopterin-bd_sf"/>
</dbReference>
<keyword evidence="12" id="KW-0576">Peroxisome</keyword>
<comment type="cofactor">
    <cofactor evidence="16">
        <name>[2Fe-2S] cluster</name>
        <dbReference type="ChEBI" id="CHEBI:190135"/>
    </cofactor>
    <text evidence="16">Binds 2 [2Fe-2S] clusters.</text>
</comment>
<dbReference type="SMART" id="SM01092">
    <property type="entry name" value="CO_deh_flav_C"/>
    <property type="match status" value="1"/>
</dbReference>
<keyword evidence="5" id="KW-0285">Flavoprotein</keyword>
<feature type="binding site" evidence="16">
    <location>
        <position position="60"/>
    </location>
    <ligand>
        <name>[2Fe-2S] cluster</name>
        <dbReference type="ChEBI" id="CHEBI:190135"/>
        <label>1</label>
    </ligand>
</feature>
<dbReference type="SUPFAM" id="SSF56003">
    <property type="entry name" value="Molybdenum cofactor-binding domain"/>
    <property type="match status" value="1"/>
</dbReference>
<dbReference type="Gene3D" id="1.10.150.120">
    <property type="entry name" value="[2Fe-2S]-binding domain"/>
    <property type="match status" value="1"/>
</dbReference>
<dbReference type="RefSeq" id="XP_011302981.1">
    <property type="nucleotide sequence ID" value="XM_011304679.1"/>
</dbReference>
<dbReference type="InterPro" id="IPR000674">
    <property type="entry name" value="Ald_Oxase/Xan_DH_a/b"/>
</dbReference>
<feature type="binding site" evidence="16">
    <location>
        <position position="153"/>
    </location>
    <ligand>
        <name>[2Fe-2S] cluster</name>
        <dbReference type="ChEBI" id="CHEBI:190135"/>
        <label>2</label>
    </ligand>
</feature>
<gene>
    <name evidence="19" type="primary">LOC105266485</name>
</gene>
<dbReference type="PROSITE" id="PS00197">
    <property type="entry name" value="2FE2S_FER_1"/>
    <property type="match status" value="1"/>
</dbReference>
<dbReference type="PIRSF" id="PIRSF000127">
    <property type="entry name" value="Xanthine_DH"/>
    <property type="match status" value="1"/>
</dbReference>
<evidence type="ECO:0000256" key="6">
    <source>
        <dbReference type="ARBA" id="ARBA00022714"/>
    </source>
</evidence>
<evidence type="ECO:0000256" key="7">
    <source>
        <dbReference type="ARBA" id="ARBA00022723"/>
    </source>
</evidence>
<comment type="similarity">
    <text evidence="2">Belongs to the xanthine dehydrogenase family.</text>
</comment>
<dbReference type="PANTHER" id="PTHR11908">
    <property type="entry name" value="XANTHINE DEHYDROGENASE"/>
    <property type="match status" value="1"/>
</dbReference>
<reference evidence="19" key="1">
    <citation type="submission" date="2025-08" db="UniProtKB">
        <authorList>
            <consortium name="RefSeq"/>
        </authorList>
    </citation>
    <scope>IDENTIFICATION</scope>
    <source>
        <strain evidence="19">USDA-PBARC FA_bdor</strain>
        <tissue evidence="19">Whole organism</tissue>
    </source>
</reference>
<dbReference type="InterPro" id="IPR008274">
    <property type="entry name" value="AldOxase/xan_DH_MoCoBD1"/>
</dbReference>
<name>A0A9R1TYY3_9HYME</name>
<dbReference type="Proteomes" id="UP000694866">
    <property type="component" value="Unplaced"/>
</dbReference>
<dbReference type="SUPFAM" id="SSF56176">
    <property type="entry name" value="FAD-binding/transporter-associated domain-like"/>
    <property type="match status" value="1"/>
</dbReference>
<evidence type="ECO:0000256" key="8">
    <source>
        <dbReference type="ARBA" id="ARBA00022827"/>
    </source>
</evidence>
<keyword evidence="8 15" id="KW-0274">FAD</keyword>
<dbReference type="Pfam" id="PF03450">
    <property type="entry name" value="CO_deh_flav_C"/>
    <property type="match status" value="1"/>
</dbReference>
<feature type="binding site" evidence="16">
    <location>
        <position position="119"/>
    </location>
    <ligand>
        <name>[2Fe-2S] cluster</name>
        <dbReference type="ChEBI" id="CHEBI:190135"/>
        <label>2</label>
    </ligand>
</feature>
<feature type="binding site" evidence="16">
    <location>
        <position position="63"/>
    </location>
    <ligand>
        <name>[2Fe-2S] cluster</name>
        <dbReference type="ChEBI" id="CHEBI:190135"/>
        <label>1</label>
    </ligand>
</feature>
<dbReference type="Pfam" id="PF20256">
    <property type="entry name" value="MoCoBD_2"/>
    <property type="match status" value="2"/>
</dbReference>
<dbReference type="SMART" id="SM01008">
    <property type="entry name" value="Ald_Xan_dh_C"/>
    <property type="match status" value="1"/>
</dbReference>
<feature type="domain" description="FAD-binding PCMH-type" evidence="17">
    <location>
        <begin position="217"/>
        <end position="397"/>
    </location>
</feature>
<dbReference type="AlphaFoldDB" id="A0A9R1TYY3"/>
<dbReference type="KEGG" id="fas:105266485"/>
<evidence type="ECO:0000256" key="1">
    <source>
        <dbReference type="ARBA" id="ARBA00004275"/>
    </source>
</evidence>
<dbReference type="InterPro" id="IPR036683">
    <property type="entry name" value="CO_DH_flav_C_dom_sf"/>
</dbReference>
<dbReference type="PROSITE" id="PS51387">
    <property type="entry name" value="FAD_PCMH"/>
    <property type="match status" value="1"/>
</dbReference>
<dbReference type="PANTHER" id="PTHR11908:SF132">
    <property type="entry name" value="ALDEHYDE OXIDASE 1-RELATED"/>
    <property type="match status" value="1"/>
</dbReference>
<comment type="cofactor">
    <cofactor evidence="15">
        <name>FAD</name>
        <dbReference type="ChEBI" id="CHEBI:57692"/>
    </cofactor>
</comment>
<dbReference type="SUPFAM" id="SSF54292">
    <property type="entry name" value="2Fe-2S ferredoxin-like"/>
    <property type="match status" value="1"/>
</dbReference>
<evidence type="ECO:0000256" key="9">
    <source>
        <dbReference type="ARBA" id="ARBA00023002"/>
    </source>
</evidence>
<dbReference type="InterPro" id="IPR016166">
    <property type="entry name" value="FAD-bd_PCMH"/>
</dbReference>
<dbReference type="InterPro" id="IPR006058">
    <property type="entry name" value="2Fe2S_fd_BS"/>
</dbReference>
<dbReference type="Pfam" id="PF00941">
    <property type="entry name" value="FAD_binding_5"/>
    <property type="match status" value="1"/>
</dbReference>
<dbReference type="InterPro" id="IPR036010">
    <property type="entry name" value="2Fe-2S_ferredoxin-like_sf"/>
</dbReference>
<dbReference type="SUPFAM" id="SSF54665">
    <property type="entry name" value="CO dehydrogenase molybdoprotein N-domain-like"/>
    <property type="match status" value="1"/>
</dbReference>
<dbReference type="InterPro" id="IPR036884">
    <property type="entry name" value="2Fe-2S-bd_dom_sf"/>
</dbReference>
<dbReference type="InterPro" id="IPR002888">
    <property type="entry name" value="2Fe-2S-bd"/>
</dbReference>
<feature type="binding site" evidence="16">
    <location>
        <position position="155"/>
    </location>
    <ligand>
        <name>[2Fe-2S] cluster</name>
        <dbReference type="ChEBI" id="CHEBI:190135"/>
        <label>2</label>
    </ligand>
</feature>
<dbReference type="Gene3D" id="3.30.465.10">
    <property type="match status" value="1"/>
</dbReference>
<evidence type="ECO:0000256" key="4">
    <source>
        <dbReference type="ARBA" id="ARBA00022505"/>
    </source>
</evidence>
<accession>A0A9R1TYY3</accession>
<dbReference type="InterPro" id="IPR002346">
    <property type="entry name" value="Mopterin_DH_FAD-bd"/>
</dbReference>
<evidence type="ECO:0000256" key="15">
    <source>
        <dbReference type="PIRSR" id="PIRSR000127-2"/>
    </source>
</evidence>
<dbReference type="GO" id="GO:0005777">
    <property type="term" value="C:peroxisome"/>
    <property type="evidence" value="ECO:0007669"/>
    <property type="project" value="UniProtKB-SubCell"/>
</dbReference>
<evidence type="ECO:0000256" key="11">
    <source>
        <dbReference type="ARBA" id="ARBA00023014"/>
    </source>
</evidence>
<dbReference type="GO" id="GO:0051537">
    <property type="term" value="F:2 iron, 2 sulfur cluster binding"/>
    <property type="evidence" value="ECO:0007669"/>
    <property type="project" value="UniProtKB-KW"/>
</dbReference>
<protein>
    <submittedName>
        <fullName evidence="19">Indole-3-acetaldehyde oxidase</fullName>
    </submittedName>
</protein>
<sequence length="1228" mass="134902">MGQGSYTYVGGTPKDTVELSINGVVYTVNEEVPPETSLNVFIRDHALLRGTKFMCLEGGCGVCIVAAEIHGETLSVNSCLVPVLICNGWKVKTIEGIGGRKQGYHKIQATLAGMNGSQCGYCSPGMVMNMYSLMQGRQLTMKEIENSFGSNICRCTGYRSILEAFKGLGSDADPAIMQKIQDIEELYKLKNCPKSGKPCTGVCKSSEEPSILEEISMEFGDVKFQKVLDIDSLFAAFTNNPKSTYILNGGNTAHGVYRLQKPQLYIDLNDISDLRRVEKTADSLIFGGNVSLTVIKNSFIKYCGEPGFNHLRQMADHVDLIAHISVRNLGTLAGNLMIKHQYNEFPSDMFLILETAGAKIHILESPGEKKEINFMDFIKMDMNHKIIYSVVVPALQSEQVYRSYKIMPRAQNAHALVNAGFLFKLDASGLVQTQPNIIFGGIRPEFLHATATEKYLTGKRILDKNVLKQALETLNSELNPDSVLPDYSPEFRKNLAQGLFYKFVLSLKPETVDEKLRSGGTILERDLSSGRVDYETDKSLWPYNEPLPKTESIYQTSGEAEYVNDIPPQPREVFCAFVHTIFASGKIKNIDASEALAMKGVVAFLTAKDVPGKNLAIDSANKDPMNPSDEKLFADGDVEFAGQPIGLICAETNALAHEAVKKVKVTYTDSFKKKPIITNQDAIDSGDKTRINEVANLPADRQGPNPVQKVIKGTFNCGAQYHFTMEPQTCVCIPTEDGLDVYPASHFVDLVQTSIASALGIPNNSINIKVRRLGGSYGAKLSRNTWISCGCAVAARVLNRPARLIMTIESNMTIIGKRFPVKHDYEIGVDADGVIQYLKQESWHNAGASFNDPIAQQSIMHSFSCYDKTTWTSVGNEVHTDVPSNTYCRAPGSTEGVAMAENMMENIAEALGKDPVEIRVKNMNETDKVPLTEMIEDIKQTSDYTARVEAVRMFNRENRWKKRGISLMPMKYPLEIGGPWNALISVYPRDGTVAVLHGGIEVGQGINTKVSQVAAHTLGIDLDMINVKPTNNLAAPNNSVTGGSITTECAANVMVPADSSRGYPIYAVAVTEVEVDVLTGQHIIRRVDLLEDVGISMNPEIDRGQVEGAFVMGSGYWTSEDLIYNPKNALLVNNRTWNYKPPGAKDIPVDFRVAFRKKSPNPVGVLRSKAIGEPPLCMSYSVLLALRNALNSARKDAGNTEPWYEFDGPATTENILKTSLTCGDLMGL</sequence>
<evidence type="ECO:0000259" key="17">
    <source>
        <dbReference type="PROSITE" id="PS51387"/>
    </source>
</evidence>
<keyword evidence="11 16" id="KW-0411">Iron-sulfur</keyword>
<comment type="cofactor">
    <cofactor evidence="16">
        <name>Mo-molybdopterin</name>
        <dbReference type="ChEBI" id="CHEBI:71302"/>
    </cofactor>
    <text evidence="16">Binds 1 Mo-molybdopterin (Mo-MPT) cofactor per subunit.</text>
</comment>
<evidence type="ECO:0000256" key="13">
    <source>
        <dbReference type="ARBA" id="ARBA00034078"/>
    </source>
</evidence>
<dbReference type="Gene3D" id="3.10.20.30">
    <property type="match status" value="1"/>
</dbReference>
<evidence type="ECO:0000313" key="18">
    <source>
        <dbReference type="Proteomes" id="UP000694866"/>
    </source>
</evidence>
<evidence type="ECO:0000256" key="12">
    <source>
        <dbReference type="ARBA" id="ARBA00023140"/>
    </source>
</evidence>
<keyword evidence="10 16" id="KW-0408">Iron</keyword>
<dbReference type="OrthoDB" id="8300278at2759"/>
<dbReference type="Gene3D" id="3.30.390.50">
    <property type="entry name" value="CO dehydrogenase flavoprotein, C-terminal domain"/>
    <property type="match status" value="1"/>
</dbReference>
<feature type="binding site" evidence="16">
    <location>
        <position position="889"/>
    </location>
    <ligand>
        <name>Mo-molybdopterin</name>
        <dbReference type="ChEBI" id="CHEBI:71302"/>
    </ligand>
    <ligandPart>
        <name>Mo</name>
        <dbReference type="ChEBI" id="CHEBI:28685"/>
    </ligandPart>
</feature>
<evidence type="ECO:0000313" key="19">
    <source>
        <dbReference type="RefSeq" id="XP_011302981.1"/>
    </source>
</evidence>
<evidence type="ECO:0000256" key="2">
    <source>
        <dbReference type="ARBA" id="ARBA00006849"/>
    </source>
</evidence>
<keyword evidence="7 16" id="KW-0479">Metal-binding</keyword>
<evidence type="ECO:0000256" key="3">
    <source>
        <dbReference type="ARBA" id="ARBA00011738"/>
    </source>
</evidence>
<feature type="binding site" evidence="15">
    <location>
        <position position="405"/>
    </location>
    <ligand>
        <name>FAD</name>
        <dbReference type="ChEBI" id="CHEBI:57692"/>
    </ligand>
</feature>
<feature type="binding site" evidence="16">
    <location>
        <position position="55"/>
    </location>
    <ligand>
        <name>[2Fe-2S] cluster</name>
        <dbReference type="ChEBI" id="CHEBI:190135"/>
        <label>1</label>
    </ligand>
</feature>
<dbReference type="Pfam" id="PF02738">
    <property type="entry name" value="MoCoBD_1"/>
    <property type="match status" value="1"/>
</dbReference>
<keyword evidence="6 16" id="KW-0001">2Fe-2S</keyword>
<dbReference type="InterPro" id="IPR012675">
    <property type="entry name" value="Beta-grasp_dom_sf"/>
</dbReference>
<dbReference type="InterPro" id="IPR016169">
    <property type="entry name" value="FAD-bd_PCMH_sub2"/>
</dbReference>
<dbReference type="Pfam" id="PF01799">
    <property type="entry name" value="Fer2_2"/>
    <property type="match status" value="1"/>
</dbReference>
<feature type="binding site" evidence="16">
    <location>
        <position position="1043"/>
    </location>
    <ligand>
        <name>Mo-molybdopterin</name>
        <dbReference type="ChEBI" id="CHEBI:71302"/>
    </ligand>
    <ligandPart>
        <name>Mo</name>
        <dbReference type="ChEBI" id="CHEBI:28685"/>
    </ligandPart>
</feature>
<proteinExistence type="inferred from homology"/>
<dbReference type="SUPFAM" id="SSF55447">
    <property type="entry name" value="CO dehydrogenase flavoprotein C-terminal domain-like"/>
    <property type="match status" value="1"/>
</dbReference>
<dbReference type="Pfam" id="PF01315">
    <property type="entry name" value="Ald_Xan_dh_C"/>
    <property type="match status" value="1"/>
</dbReference>
<keyword evidence="4 16" id="KW-0500">Molybdenum</keyword>
<evidence type="ECO:0000256" key="10">
    <source>
        <dbReference type="ARBA" id="ARBA00023004"/>
    </source>
</evidence>
<evidence type="ECO:0000256" key="16">
    <source>
        <dbReference type="PIRSR" id="PIRSR000127-3"/>
    </source>
</evidence>
<organism evidence="18 19">
    <name type="scientific">Fopius arisanus</name>
    <dbReference type="NCBI Taxonomy" id="64838"/>
    <lineage>
        <taxon>Eukaryota</taxon>
        <taxon>Metazoa</taxon>
        <taxon>Ecdysozoa</taxon>
        <taxon>Arthropoda</taxon>
        <taxon>Hexapoda</taxon>
        <taxon>Insecta</taxon>
        <taxon>Pterygota</taxon>
        <taxon>Neoptera</taxon>
        <taxon>Endopterygota</taxon>
        <taxon>Hymenoptera</taxon>
        <taxon>Apocrita</taxon>
        <taxon>Ichneumonoidea</taxon>
        <taxon>Braconidae</taxon>
        <taxon>Opiinae</taxon>
        <taxon>Fopius</taxon>
    </lineage>
</organism>
<dbReference type="InterPro" id="IPR036318">
    <property type="entry name" value="FAD-bd_PCMH-like_sf"/>
</dbReference>
<dbReference type="FunFam" id="3.30.390.50:FF:000003">
    <property type="entry name" value="Aldehyde oxidase1"/>
    <property type="match status" value="1"/>
</dbReference>
<evidence type="ECO:0000256" key="14">
    <source>
        <dbReference type="PIRSR" id="PIRSR000127-1"/>
    </source>
</evidence>
<feature type="binding site" evidence="16">
    <location>
        <position position="79"/>
    </location>
    <ligand>
        <name>[2Fe-2S] cluster</name>
        <dbReference type="ChEBI" id="CHEBI:190135"/>
        <label>1</label>
    </ligand>
</feature>
<evidence type="ECO:0000256" key="5">
    <source>
        <dbReference type="ARBA" id="ARBA00022630"/>
    </source>
</evidence>
<dbReference type="SUPFAM" id="SSF47741">
    <property type="entry name" value="CO dehydrogenase ISP C-domain like"/>
    <property type="match status" value="1"/>
</dbReference>
<comment type="subunit">
    <text evidence="3">Homodimer.</text>
</comment>
<dbReference type="InterPro" id="IPR046867">
    <property type="entry name" value="AldOxase/xan_DH_MoCoBD2"/>
</dbReference>
<dbReference type="InterPro" id="IPR036856">
    <property type="entry name" value="Ald_Oxase/Xan_DH_a/b_sf"/>
</dbReference>
<dbReference type="Gene3D" id="3.30.365.10">
    <property type="entry name" value="Aldehyde oxidase/xanthine dehydrogenase, molybdopterin binding domain"/>
    <property type="match status" value="4"/>
</dbReference>